<name>A0AAD1U0X7_EUPCR</name>
<comment type="caution">
    <text evidence="2">The sequence shown here is derived from an EMBL/GenBank/DDBJ whole genome shotgun (WGS) entry which is preliminary data.</text>
</comment>
<dbReference type="EMBL" id="CAMPGE010001229">
    <property type="protein sequence ID" value="CAI2360006.1"/>
    <property type="molecule type" value="Genomic_DNA"/>
</dbReference>
<evidence type="ECO:0000313" key="3">
    <source>
        <dbReference type="Proteomes" id="UP001295684"/>
    </source>
</evidence>
<evidence type="ECO:0000256" key="1">
    <source>
        <dbReference type="SAM" id="MobiDB-lite"/>
    </source>
</evidence>
<proteinExistence type="predicted"/>
<accession>A0AAD1U0X7</accession>
<sequence length="334" mass="38234">MLNDLMGVQPKHKKSRGLLKKLNTRLLKVKLKDQKEDKKTRNSPLFKPMTFNSKNTRLQTITPTPTAAKDTLPSSECSALPPLPSSGAKMQKLTSFVHHRKNCYTSVLKWDPKRKMNVPSKIWLKPENNFRNIMKTPERKIESDVIMMTFGRTPKQAHKRSQSDVFDFTSVCNSNTPLNSTSGHTFSSYYKVSNHKRTSSDQLSKGIDGKAKRLGKNGREKVTSSLKLNLSRPSLISTNTSPKVKRIEKICQILLDLKDVKGKKLSKKFDNFGFDPNQYNATPSKEDSLSTKIIKLRKRRAREKKESLASTITKDPLRKAKLKFKQLFQEFRDH</sequence>
<evidence type="ECO:0000313" key="2">
    <source>
        <dbReference type="EMBL" id="CAI2360006.1"/>
    </source>
</evidence>
<dbReference type="AlphaFoldDB" id="A0AAD1U0X7"/>
<keyword evidence="3" id="KW-1185">Reference proteome</keyword>
<gene>
    <name evidence="2" type="ORF">ECRASSUSDP1_LOCUS1301</name>
</gene>
<feature type="compositionally biased region" description="Basic and acidic residues" evidence="1">
    <location>
        <begin position="207"/>
        <end position="220"/>
    </location>
</feature>
<dbReference type="Proteomes" id="UP001295684">
    <property type="component" value="Unassembled WGS sequence"/>
</dbReference>
<organism evidence="2 3">
    <name type="scientific">Euplotes crassus</name>
    <dbReference type="NCBI Taxonomy" id="5936"/>
    <lineage>
        <taxon>Eukaryota</taxon>
        <taxon>Sar</taxon>
        <taxon>Alveolata</taxon>
        <taxon>Ciliophora</taxon>
        <taxon>Intramacronucleata</taxon>
        <taxon>Spirotrichea</taxon>
        <taxon>Hypotrichia</taxon>
        <taxon>Euplotida</taxon>
        <taxon>Euplotidae</taxon>
        <taxon>Moneuplotes</taxon>
    </lineage>
</organism>
<feature type="region of interest" description="Disordered" evidence="1">
    <location>
        <begin position="200"/>
        <end position="220"/>
    </location>
</feature>
<protein>
    <submittedName>
        <fullName evidence="2">Uncharacterized protein</fullName>
    </submittedName>
</protein>
<reference evidence="2" key="1">
    <citation type="submission" date="2023-07" db="EMBL/GenBank/DDBJ databases">
        <authorList>
            <consortium name="AG Swart"/>
            <person name="Singh M."/>
            <person name="Singh A."/>
            <person name="Seah K."/>
            <person name="Emmerich C."/>
        </authorList>
    </citation>
    <scope>NUCLEOTIDE SEQUENCE</scope>
    <source>
        <strain evidence="2">DP1</strain>
    </source>
</reference>